<dbReference type="CDD" id="cd07989">
    <property type="entry name" value="LPLAT_AGPAT-like"/>
    <property type="match status" value="1"/>
</dbReference>
<dbReference type="GO" id="GO:0035965">
    <property type="term" value="P:cardiolipin acyl-chain remodeling"/>
    <property type="evidence" value="ECO:0007669"/>
    <property type="project" value="TreeGrafter"/>
</dbReference>
<comment type="similarity">
    <text evidence="2 12">Belongs to the taffazin family.</text>
</comment>
<comment type="catalytic activity">
    <reaction evidence="11">
        <text>1'-[1,2-diacyl-sn-glycero-3-phospho],3'-[1-acyl-sn-glycero-3-phospho]-glycerol + a 1,2-diacyl-sn-glycero-3-phosphocholine = a cardiolipin + a 1-acyl-sn-glycero-3-phosphocholine</text>
        <dbReference type="Rhea" id="RHEA:33731"/>
        <dbReference type="ChEBI" id="CHEBI:57643"/>
        <dbReference type="ChEBI" id="CHEBI:58168"/>
        <dbReference type="ChEBI" id="CHEBI:62237"/>
        <dbReference type="ChEBI" id="CHEBI:64743"/>
    </reaction>
    <physiologicalReaction direction="left-to-right" evidence="11">
        <dbReference type="Rhea" id="RHEA:33732"/>
    </physiologicalReaction>
    <physiologicalReaction direction="right-to-left" evidence="11">
        <dbReference type="Rhea" id="RHEA:33733"/>
    </physiologicalReaction>
</comment>
<keyword evidence="4" id="KW-1000">Mitochondrion outer membrane</keyword>
<feature type="domain" description="Phospholipid/glycerol acyltransferase" evidence="13">
    <location>
        <begin position="68"/>
        <end position="250"/>
    </location>
</feature>
<dbReference type="SMART" id="SM00563">
    <property type="entry name" value="PlsC"/>
    <property type="match status" value="1"/>
</dbReference>
<evidence type="ECO:0000313" key="15">
    <source>
        <dbReference type="Proteomes" id="UP000700596"/>
    </source>
</evidence>
<comment type="subcellular location">
    <subcellularLocation>
        <location evidence="1">Mitochondrion inner membrane</location>
        <topology evidence="1">Peripheral membrane protein</topology>
        <orientation evidence="1">Intermembrane side</orientation>
    </subcellularLocation>
    <subcellularLocation>
        <location evidence="10">Mitochondrion outer membrane</location>
        <topology evidence="10">Peripheral membrane protein</topology>
        <orientation evidence="10">Intermembrane side</orientation>
    </subcellularLocation>
</comment>
<evidence type="ECO:0000256" key="4">
    <source>
        <dbReference type="ARBA" id="ARBA00022787"/>
    </source>
</evidence>
<name>A0A9P9DFH9_9PLEO</name>
<dbReference type="GO" id="GO:0047184">
    <property type="term" value="F:1-acylglycerophosphocholine O-acyltransferase activity"/>
    <property type="evidence" value="ECO:0007669"/>
    <property type="project" value="TreeGrafter"/>
</dbReference>
<evidence type="ECO:0000313" key="14">
    <source>
        <dbReference type="EMBL" id="KAH7117806.1"/>
    </source>
</evidence>
<keyword evidence="15" id="KW-1185">Reference proteome</keyword>
<evidence type="ECO:0000256" key="1">
    <source>
        <dbReference type="ARBA" id="ARBA00004137"/>
    </source>
</evidence>
<keyword evidence="9" id="KW-0012">Acyltransferase</keyword>
<dbReference type="OrthoDB" id="193467at2759"/>
<dbReference type="GO" id="GO:0005741">
    <property type="term" value="C:mitochondrial outer membrane"/>
    <property type="evidence" value="ECO:0007669"/>
    <property type="project" value="UniProtKB-SubCell"/>
</dbReference>
<dbReference type="GO" id="GO:0007007">
    <property type="term" value="P:inner mitochondrial membrane organization"/>
    <property type="evidence" value="ECO:0007669"/>
    <property type="project" value="TreeGrafter"/>
</dbReference>
<dbReference type="PRINTS" id="PR00979">
    <property type="entry name" value="TAFAZZIN"/>
</dbReference>
<keyword evidence="7" id="KW-0496">Mitochondrion</keyword>
<dbReference type="Proteomes" id="UP000700596">
    <property type="component" value="Unassembled WGS sequence"/>
</dbReference>
<proteinExistence type="inferred from homology"/>
<dbReference type="AlphaFoldDB" id="A0A9P9DFH9"/>
<dbReference type="PANTHER" id="PTHR12497:SF0">
    <property type="entry name" value="TAFAZZIN"/>
    <property type="match status" value="1"/>
</dbReference>
<evidence type="ECO:0000256" key="7">
    <source>
        <dbReference type="ARBA" id="ARBA00023128"/>
    </source>
</evidence>
<dbReference type="Pfam" id="PF01553">
    <property type="entry name" value="Acyltransferase"/>
    <property type="match status" value="1"/>
</dbReference>
<accession>A0A9P9DFH9</accession>
<evidence type="ECO:0000256" key="5">
    <source>
        <dbReference type="ARBA" id="ARBA00022792"/>
    </source>
</evidence>
<dbReference type="InterPro" id="IPR000872">
    <property type="entry name" value="Tafazzin"/>
</dbReference>
<dbReference type="GO" id="GO:0005743">
    <property type="term" value="C:mitochondrial inner membrane"/>
    <property type="evidence" value="ECO:0007669"/>
    <property type="project" value="UniProtKB-SubCell"/>
</dbReference>
<comment type="caution">
    <text evidence="14">The sequence shown here is derived from an EMBL/GenBank/DDBJ whole genome shotgun (WGS) entry which is preliminary data.</text>
</comment>
<dbReference type="EMBL" id="JAGMWT010000013">
    <property type="protein sequence ID" value="KAH7117806.1"/>
    <property type="molecule type" value="Genomic_DNA"/>
</dbReference>
<evidence type="ECO:0000259" key="13">
    <source>
        <dbReference type="SMART" id="SM00563"/>
    </source>
</evidence>
<keyword evidence="5" id="KW-0999">Mitochondrion inner membrane</keyword>
<keyword evidence="8" id="KW-0472">Membrane</keyword>
<evidence type="ECO:0000256" key="2">
    <source>
        <dbReference type="ARBA" id="ARBA00010524"/>
    </source>
</evidence>
<protein>
    <recommendedName>
        <fullName evidence="12">Tafazzin family protein</fullName>
    </recommendedName>
</protein>
<gene>
    <name evidence="14" type="ORF">B0J11DRAFT_536762</name>
</gene>
<evidence type="ECO:0000256" key="11">
    <source>
        <dbReference type="ARBA" id="ARBA00047906"/>
    </source>
</evidence>
<dbReference type="SUPFAM" id="SSF69593">
    <property type="entry name" value="Glycerol-3-phosphate (1)-acyltransferase"/>
    <property type="match status" value="1"/>
</dbReference>
<dbReference type="InterPro" id="IPR002123">
    <property type="entry name" value="Plipid/glycerol_acylTrfase"/>
</dbReference>
<keyword evidence="3" id="KW-0808">Transferase</keyword>
<reference evidence="14" key="1">
    <citation type="journal article" date="2021" name="Nat. Commun.">
        <title>Genetic determinants of endophytism in the Arabidopsis root mycobiome.</title>
        <authorList>
            <person name="Mesny F."/>
            <person name="Miyauchi S."/>
            <person name="Thiergart T."/>
            <person name="Pickel B."/>
            <person name="Atanasova L."/>
            <person name="Karlsson M."/>
            <person name="Huettel B."/>
            <person name="Barry K.W."/>
            <person name="Haridas S."/>
            <person name="Chen C."/>
            <person name="Bauer D."/>
            <person name="Andreopoulos W."/>
            <person name="Pangilinan J."/>
            <person name="LaButti K."/>
            <person name="Riley R."/>
            <person name="Lipzen A."/>
            <person name="Clum A."/>
            <person name="Drula E."/>
            <person name="Henrissat B."/>
            <person name="Kohler A."/>
            <person name="Grigoriev I.V."/>
            <person name="Martin F.M."/>
            <person name="Hacquard S."/>
        </authorList>
    </citation>
    <scope>NUCLEOTIDE SEQUENCE</scope>
    <source>
        <strain evidence="14">MPI-CAGE-CH-0243</strain>
    </source>
</reference>
<evidence type="ECO:0000256" key="12">
    <source>
        <dbReference type="RuleBase" id="RU365062"/>
    </source>
</evidence>
<evidence type="ECO:0000256" key="8">
    <source>
        <dbReference type="ARBA" id="ARBA00023136"/>
    </source>
</evidence>
<dbReference type="PANTHER" id="PTHR12497">
    <property type="entry name" value="TAZ PROTEIN TAFAZZIN"/>
    <property type="match status" value="1"/>
</dbReference>
<evidence type="ECO:0000256" key="3">
    <source>
        <dbReference type="ARBA" id="ARBA00022679"/>
    </source>
</evidence>
<sequence length="378" mass="42509">MRPEELPEELPLAPSRPWMAASTFTMGAVGLLCRGFLMGLSRTETHGLEAFLKVLDKRKDVEGRERGLITVSNHVSVLDDPMMWGVLPFRYLFNPDNMRWSLGSYDLCFTNRGLSAFFNLGQLLPTHRIMYSEHGGLFQPTVTQAIRLLSKGPFQGPVDPAMKSNKSLSNPDIADPFSGGQFTYTTNGTDTFPSPSAYLNRAHSWIHVFPEGRIHQKEDKTMRYFKWGVSRLILESEPCPDLVPIWMDGPQDVMNEERTFPRPFPRPFKQVSIRFGEKMDGEQAFGDLRDRWKKLRAKEEAVSGSLPTGVLTDFLKHADEAVEIRKECTLRVRAAVLEVRRQSGLPDEDPKAGLAETYALEGSNVAGKKEDGSTVKDA</sequence>
<organism evidence="14 15">
    <name type="scientific">Dendryphion nanum</name>
    <dbReference type="NCBI Taxonomy" id="256645"/>
    <lineage>
        <taxon>Eukaryota</taxon>
        <taxon>Fungi</taxon>
        <taxon>Dikarya</taxon>
        <taxon>Ascomycota</taxon>
        <taxon>Pezizomycotina</taxon>
        <taxon>Dothideomycetes</taxon>
        <taxon>Pleosporomycetidae</taxon>
        <taxon>Pleosporales</taxon>
        <taxon>Torulaceae</taxon>
        <taxon>Dendryphion</taxon>
    </lineage>
</organism>
<evidence type="ECO:0000256" key="9">
    <source>
        <dbReference type="ARBA" id="ARBA00023315"/>
    </source>
</evidence>
<keyword evidence="6" id="KW-0443">Lipid metabolism</keyword>
<evidence type="ECO:0000256" key="10">
    <source>
        <dbReference type="ARBA" id="ARBA00024323"/>
    </source>
</evidence>
<evidence type="ECO:0000256" key="6">
    <source>
        <dbReference type="ARBA" id="ARBA00023098"/>
    </source>
</evidence>